<dbReference type="RefSeq" id="WP_342022656.1">
    <property type="nucleotide sequence ID" value="NZ_CP151657.1"/>
</dbReference>
<sequence>MIQASSVILCCQVIEKVRISPVAGITYAICIICPVFPAVRLVISGGRWSAEKADYRSTTKQRLRGGKWWTTLRSGLAVREGGSVPKKPVSQPPPADLRDLMVYLREHLPVLALAVVISLVGAALSLGQPLVVNQAITGVSAGETNYTAVLVLIGLVVGSGLLGAFQLYLLERTAEGVVLSARRRLLHKLLWMPIEEYDARRVGDLVSRVGSDTTMVRAALTGGLVDALGGLLVFAGSLIAMAFLDLVLLGITLGVVGIAVVTVVIASARIQALTQASQEAVGRVASGVERALSGVRTIRAAGATEREEHSLGQEAQAAYSYGVQTAKVGAVLWPISQLAIQVSFLAVLGVGGFRVAAGTMSVADLVTFILFLFMMLMPLANVFGAVITVRSALGALARIQEILNLPVESTDHDAAVQTTTRSLNAPVSGPHRNTPVPLIEFDGVTFSYRDSAPVLRDVTFSVAAGTTTAIVGPSGAGKSTLLALVERFYEPDSGTIRLEGADLQTIPKAVLRSQIGYVEQDAPVLAGTVRDNLVLASPGMVDRRCREVLASVNLLQRIDEHPDGLDAAVGDGGAGLSGGERQRLAIARALASHTELLLLDEPTASLDGRNERALHDAIWSAAASRTVIVVAHRLATVAHADQIVVLEAGHVVSVGTHAELLDRSPLYRELAQDQLLK</sequence>
<evidence type="ECO:0000259" key="8">
    <source>
        <dbReference type="PROSITE" id="PS50893"/>
    </source>
</evidence>
<dbReference type="PANTHER" id="PTHR43394:SF1">
    <property type="entry name" value="ATP-BINDING CASSETTE SUB-FAMILY B MEMBER 10, MITOCHONDRIAL"/>
    <property type="match status" value="1"/>
</dbReference>
<comment type="subcellular location">
    <subcellularLocation>
        <location evidence="1">Cell membrane</location>
        <topology evidence="1">Multi-pass membrane protein</topology>
    </subcellularLocation>
</comment>
<dbReference type="SMART" id="SM00382">
    <property type="entry name" value="AAA"/>
    <property type="match status" value="1"/>
</dbReference>
<dbReference type="InterPro" id="IPR017871">
    <property type="entry name" value="ABC_transporter-like_CS"/>
</dbReference>
<organism evidence="10 11">
    <name type="scientific">Arthrobacter citreus</name>
    <dbReference type="NCBI Taxonomy" id="1670"/>
    <lineage>
        <taxon>Bacteria</taxon>
        <taxon>Bacillati</taxon>
        <taxon>Actinomycetota</taxon>
        <taxon>Actinomycetes</taxon>
        <taxon>Micrococcales</taxon>
        <taxon>Micrococcaceae</taxon>
        <taxon>Arthrobacter</taxon>
    </lineage>
</organism>
<feature type="transmembrane region" description="Helical" evidence="7">
    <location>
        <begin position="218"/>
        <end position="240"/>
    </location>
</feature>
<feature type="domain" description="ABC transmembrane type-1" evidence="9">
    <location>
        <begin position="112"/>
        <end position="391"/>
    </location>
</feature>
<dbReference type="SUPFAM" id="SSF52540">
    <property type="entry name" value="P-loop containing nucleoside triphosphate hydrolases"/>
    <property type="match status" value="1"/>
</dbReference>
<evidence type="ECO:0000256" key="5">
    <source>
        <dbReference type="ARBA" id="ARBA00022989"/>
    </source>
</evidence>
<evidence type="ECO:0000256" key="1">
    <source>
        <dbReference type="ARBA" id="ARBA00004651"/>
    </source>
</evidence>
<dbReference type="EMBL" id="CP151657">
    <property type="protein sequence ID" value="WZP14995.1"/>
    <property type="molecule type" value="Genomic_DNA"/>
</dbReference>
<dbReference type="SUPFAM" id="SSF90123">
    <property type="entry name" value="ABC transporter transmembrane region"/>
    <property type="match status" value="1"/>
</dbReference>
<evidence type="ECO:0000256" key="2">
    <source>
        <dbReference type="ARBA" id="ARBA00022692"/>
    </source>
</evidence>
<dbReference type="PANTHER" id="PTHR43394">
    <property type="entry name" value="ATP-DEPENDENT PERMEASE MDL1, MITOCHONDRIAL"/>
    <property type="match status" value="1"/>
</dbReference>
<dbReference type="Pfam" id="PF00005">
    <property type="entry name" value="ABC_tran"/>
    <property type="match status" value="1"/>
</dbReference>
<feature type="transmembrane region" description="Helical" evidence="7">
    <location>
        <begin position="330"/>
        <end position="353"/>
    </location>
</feature>
<evidence type="ECO:0000313" key="11">
    <source>
        <dbReference type="Proteomes" id="UP001448858"/>
    </source>
</evidence>
<keyword evidence="3" id="KW-0547">Nucleotide-binding</keyword>
<keyword evidence="4 10" id="KW-0067">ATP-binding</keyword>
<dbReference type="Proteomes" id="UP001448858">
    <property type="component" value="Chromosome"/>
</dbReference>
<evidence type="ECO:0000256" key="6">
    <source>
        <dbReference type="ARBA" id="ARBA00023136"/>
    </source>
</evidence>
<dbReference type="InterPro" id="IPR003593">
    <property type="entry name" value="AAA+_ATPase"/>
</dbReference>
<evidence type="ECO:0000313" key="10">
    <source>
        <dbReference type="EMBL" id="WZP14995.1"/>
    </source>
</evidence>
<accession>A0ABZ2ZT73</accession>
<feature type="domain" description="ABC transporter" evidence="8">
    <location>
        <begin position="439"/>
        <end position="673"/>
    </location>
</feature>
<dbReference type="PRINTS" id="PR00173">
    <property type="entry name" value="EDTRNSPORT"/>
</dbReference>
<evidence type="ECO:0000256" key="4">
    <source>
        <dbReference type="ARBA" id="ARBA00022840"/>
    </source>
</evidence>
<gene>
    <name evidence="10" type="ORF">AAE021_12460</name>
</gene>
<dbReference type="Gene3D" id="1.20.1560.10">
    <property type="entry name" value="ABC transporter type 1, transmembrane domain"/>
    <property type="match status" value="1"/>
</dbReference>
<dbReference type="PROSITE" id="PS00211">
    <property type="entry name" value="ABC_TRANSPORTER_1"/>
    <property type="match status" value="1"/>
</dbReference>
<evidence type="ECO:0000259" key="9">
    <source>
        <dbReference type="PROSITE" id="PS50929"/>
    </source>
</evidence>
<keyword evidence="2 7" id="KW-0812">Transmembrane</keyword>
<keyword evidence="11" id="KW-1185">Reference proteome</keyword>
<dbReference type="PROSITE" id="PS50893">
    <property type="entry name" value="ABC_TRANSPORTER_2"/>
    <property type="match status" value="1"/>
</dbReference>
<feature type="transmembrane region" description="Helical" evidence="7">
    <location>
        <begin position="246"/>
        <end position="268"/>
    </location>
</feature>
<name>A0ABZ2ZT73_9MICC</name>
<feature type="transmembrane region" description="Helical" evidence="7">
    <location>
        <begin position="146"/>
        <end position="170"/>
    </location>
</feature>
<reference evidence="10 11" key="1">
    <citation type="submission" date="2024-04" db="EMBL/GenBank/DDBJ databases">
        <title>Arthrobacter sp. from Plains bison fecal sample.</title>
        <authorList>
            <person name="Ruzzini A."/>
        </authorList>
    </citation>
    <scope>NUCLEOTIDE SEQUENCE [LARGE SCALE GENOMIC DNA]</scope>
    <source>
        <strain evidence="10 11">EINP1</strain>
    </source>
</reference>
<feature type="transmembrane region" description="Helical" evidence="7">
    <location>
        <begin position="25"/>
        <end position="43"/>
    </location>
</feature>
<dbReference type="CDD" id="cd18551">
    <property type="entry name" value="ABC_6TM_LmrA_like"/>
    <property type="match status" value="1"/>
</dbReference>
<dbReference type="Gene3D" id="3.40.50.300">
    <property type="entry name" value="P-loop containing nucleotide triphosphate hydrolases"/>
    <property type="match status" value="1"/>
</dbReference>
<dbReference type="GO" id="GO:0005524">
    <property type="term" value="F:ATP binding"/>
    <property type="evidence" value="ECO:0007669"/>
    <property type="project" value="UniProtKB-KW"/>
</dbReference>
<feature type="transmembrane region" description="Helical" evidence="7">
    <location>
        <begin position="365"/>
        <end position="389"/>
    </location>
</feature>
<dbReference type="InterPro" id="IPR011527">
    <property type="entry name" value="ABC1_TM_dom"/>
</dbReference>
<dbReference type="PROSITE" id="PS50929">
    <property type="entry name" value="ABC_TM1F"/>
    <property type="match status" value="1"/>
</dbReference>
<evidence type="ECO:0000256" key="7">
    <source>
        <dbReference type="SAM" id="Phobius"/>
    </source>
</evidence>
<dbReference type="Pfam" id="PF00664">
    <property type="entry name" value="ABC_membrane"/>
    <property type="match status" value="1"/>
</dbReference>
<evidence type="ECO:0000256" key="3">
    <source>
        <dbReference type="ARBA" id="ARBA00022741"/>
    </source>
</evidence>
<dbReference type="InterPro" id="IPR003439">
    <property type="entry name" value="ABC_transporter-like_ATP-bd"/>
</dbReference>
<keyword evidence="5 7" id="KW-1133">Transmembrane helix</keyword>
<keyword evidence="6 7" id="KW-0472">Membrane</keyword>
<dbReference type="InterPro" id="IPR039421">
    <property type="entry name" value="Type_1_exporter"/>
</dbReference>
<dbReference type="InterPro" id="IPR036640">
    <property type="entry name" value="ABC1_TM_sf"/>
</dbReference>
<feature type="transmembrane region" description="Helical" evidence="7">
    <location>
        <begin position="108"/>
        <end position="126"/>
    </location>
</feature>
<protein>
    <submittedName>
        <fullName evidence="10">ABC transporter ATP-binding protein</fullName>
    </submittedName>
</protein>
<proteinExistence type="predicted"/>
<dbReference type="InterPro" id="IPR027417">
    <property type="entry name" value="P-loop_NTPase"/>
</dbReference>